<keyword evidence="5 7" id="KW-0460">Magnesium</keyword>
<evidence type="ECO:0000259" key="8">
    <source>
        <dbReference type="Pfam" id="PF03710"/>
    </source>
</evidence>
<dbReference type="EC" id="2.7.7.42" evidence="7"/>
<proteinExistence type="inferred from homology"/>
<dbReference type="EC" id="2.7.7.89" evidence="7"/>
<dbReference type="Proteomes" id="UP000308917">
    <property type="component" value="Unassembled WGS sequence"/>
</dbReference>
<comment type="function">
    <text evidence="7">Involved in the regulation of glutamine synthetase GlnA, a key enzyme in the process to assimilate ammonia. When cellular nitrogen levels are high, the C-terminal adenylyl transferase (AT) inactivates GlnA by covalent transfer of an adenylyl group from ATP to specific tyrosine residue of GlnA, thus reducing its activity. Conversely, when nitrogen levels are low, the N-terminal adenylyl removase (AR) activates GlnA by removing the adenylyl group by phosphorolysis, increasing its activity. The regulatory region of GlnE binds the signal transduction protein PII (GlnB) which indicates the nitrogen status of the cell.</text>
</comment>
<evidence type="ECO:0000313" key="11">
    <source>
        <dbReference type="Proteomes" id="UP000308917"/>
    </source>
</evidence>
<dbReference type="CDD" id="cd05401">
    <property type="entry name" value="NT_GlnE_GlnD_like"/>
    <property type="match status" value="2"/>
</dbReference>
<protein>
    <recommendedName>
        <fullName evidence="7">Bifunctional glutamine synthetase adenylyltransferase/adenylyl-removing enzyme</fullName>
    </recommendedName>
    <alternativeName>
        <fullName evidence="7">ATP:glutamine synthetase adenylyltransferase</fullName>
    </alternativeName>
    <alternativeName>
        <fullName evidence="7">ATase</fullName>
    </alternativeName>
    <domain>
        <recommendedName>
            <fullName evidence="7">Glutamine synthetase adenylyl-L-tyrosine phosphorylase</fullName>
            <ecNumber evidence="7">2.7.7.89</ecNumber>
        </recommendedName>
        <alternativeName>
            <fullName evidence="7">Adenylyl removase</fullName>
            <shortName evidence="7">AR</shortName>
            <shortName evidence="7">AT-N</shortName>
        </alternativeName>
    </domain>
    <domain>
        <recommendedName>
            <fullName evidence="7">Glutamine synthetase adenylyl transferase</fullName>
            <ecNumber evidence="7">2.7.7.42</ecNumber>
        </recommendedName>
        <alternativeName>
            <fullName evidence="7">Adenylyl transferase</fullName>
            <shortName evidence="7">AT</shortName>
            <shortName evidence="7">AT-C</shortName>
        </alternativeName>
    </domain>
</protein>
<dbReference type="NCBIfam" id="NF008292">
    <property type="entry name" value="PRK11072.1"/>
    <property type="match status" value="1"/>
</dbReference>
<accession>A0A4S8FB89</accession>
<comment type="cofactor">
    <cofactor evidence="7">
        <name>Mg(2+)</name>
        <dbReference type="ChEBI" id="CHEBI:18420"/>
    </cofactor>
</comment>
<keyword evidence="1 7" id="KW-0808">Transferase</keyword>
<feature type="domain" description="Glutamate-ammonia ligase adenylyltransferase repeated" evidence="8">
    <location>
        <begin position="533"/>
        <end position="775"/>
    </location>
</feature>
<dbReference type="RefSeq" id="WP_136572883.1">
    <property type="nucleotide sequence ID" value="NZ_STFG01000004.1"/>
</dbReference>
<dbReference type="InterPro" id="IPR023057">
    <property type="entry name" value="GlnE"/>
</dbReference>
<feature type="region of interest" description="Adenylyl transferase" evidence="7">
    <location>
        <begin position="432"/>
        <end position="917"/>
    </location>
</feature>
<dbReference type="SUPFAM" id="SSF81301">
    <property type="entry name" value="Nucleotidyltransferase"/>
    <property type="match status" value="2"/>
</dbReference>
<keyword evidence="4 7" id="KW-0067">ATP-binding</keyword>
<evidence type="ECO:0000256" key="7">
    <source>
        <dbReference type="HAMAP-Rule" id="MF_00802"/>
    </source>
</evidence>
<evidence type="ECO:0000256" key="1">
    <source>
        <dbReference type="ARBA" id="ARBA00022679"/>
    </source>
</evidence>
<evidence type="ECO:0000256" key="5">
    <source>
        <dbReference type="ARBA" id="ARBA00022842"/>
    </source>
</evidence>
<dbReference type="PANTHER" id="PTHR30621:SF0">
    <property type="entry name" value="BIFUNCTIONAL GLUTAMINE SYNTHETASE ADENYLYLTRANSFERASE_ADENYLYL-REMOVING ENZYME"/>
    <property type="match status" value="1"/>
</dbReference>
<comment type="catalytic activity">
    <reaction evidence="7">
        <text>[glutamine synthetase]-L-tyrosine + ATP = [glutamine synthetase]-O(4)-(5'-adenylyl)-L-tyrosine + diphosphate</text>
        <dbReference type="Rhea" id="RHEA:18589"/>
        <dbReference type="Rhea" id="RHEA-COMP:10660"/>
        <dbReference type="Rhea" id="RHEA-COMP:10661"/>
        <dbReference type="ChEBI" id="CHEBI:30616"/>
        <dbReference type="ChEBI" id="CHEBI:33019"/>
        <dbReference type="ChEBI" id="CHEBI:46858"/>
        <dbReference type="ChEBI" id="CHEBI:83624"/>
        <dbReference type="EC" id="2.7.7.42"/>
    </reaction>
</comment>
<dbReference type="Gene3D" id="1.20.120.330">
    <property type="entry name" value="Nucleotidyltransferases domain 2"/>
    <property type="match status" value="2"/>
</dbReference>
<organism evidence="10 11">
    <name type="scientific">Lampropedia puyangensis</name>
    <dbReference type="NCBI Taxonomy" id="1330072"/>
    <lineage>
        <taxon>Bacteria</taxon>
        <taxon>Pseudomonadati</taxon>
        <taxon>Pseudomonadota</taxon>
        <taxon>Betaproteobacteria</taxon>
        <taxon>Burkholderiales</taxon>
        <taxon>Comamonadaceae</taxon>
        <taxon>Lampropedia</taxon>
    </lineage>
</organism>
<dbReference type="InterPro" id="IPR013546">
    <property type="entry name" value="PII_UdlTrfase/GS_AdlTrfase"/>
</dbReference>
<dbReference type="EMBL" id="STFG01000004">
    <property type="protein sequence ID" value="THU03774.1"/>
    <property type="molecule type" value="Genomic_DNA"/>
</dbReference>
<keyword evidence="11" id="KW-1185">Reference proteome</keyword>
<dbReference type="InterPro" id="IPR043519">
    <property type="entry name" value="NT_sf"/>
</dbReference>
<comment type="catalytic activity">
    <reaction evidence="7">
        <text>[glutamine synthetase]-O(4)-(5'-adenylyl)-L-tyrosine + phosphate = [glutamine synthetase]-L-tyrosine + ADP</text>
        <dbReference type="Rhea" id="RHEA:43716"/>
        <dbReference type="Rhea" id="RHEA-COMP:10660"/>
        <dbReference type="Rhea" id="RHEA-COMP:10661"/>
        <dbReference type="ChEBI" id="CHEBI:43474"/>
        <dbReference type="ChEBI" id="CHEBI:46858"/>
        <dbReference type="ChEBI" id="CHEBI:83624"/>
        <dbReference type="ChEBI" id="CHEBI:456216"/>
        <dbReference type="EC" id="2.7.7.89"/>
    </reaction>
</comment>
<evidence type="ECO:0000259" key="9">
    <source>
        <dbReference type="Pfam" id="PF08335"/>
    </source>
</evidence>
<evidence type="ECO:0000256" key="4">
    <source>
        <dbReference type="ARBA" id="ARBA00022840"/>
    </source>
</evidence>
<dbReference type="Gene3D" id="1.20.120.1510">
    <property type="match status" value="1"/>
</dbReference>
<dbReference type="GO" id="GO:0016874">
    <property type="term" value="F:ligase activity"/>
    <property type="evidence" value="ECO:0007669"/>
    <property type="project" value="UniProtKB-KW"/>
</dbReference>
<dbReference type="AlphaFoldDB" id="A0A4S8FB89"/>
<dbReference type="GO" id="GO:0005524">
    <property type="term" value="F:ATP binding"/>
    <property type="evidence" value="ECO:0007669"/>
    <property type="project" value="UniProtKB-UniRule"/>
</dbReference>
<dbReference type="Gene3D" id="3.30.460.10">
    <property type="entry name" value="Beta Polymerase, domain 2"/>
    <property type="match status" value="2"/>
</dbReference>
<name>A0A4S8FB89_9BURK</name>
<evidence type="ECO:0000256" key="6">
    <source>
        <dbReference type="ARBA" id="ARBA00023268"/>
    </source>
</evidence>
<dbReference type="SUPFAM" id="SSF81593">
    <property type="entry name" value="Nucleotidyltransferase substrate binding subunit/domain"/>
    <property type="match status" value="2"/>
</dbReference>
<gene>
    <name evidence="7 10" type="primary">glnE</name>
    <name evidence="10" type="ORF">E9531_06245</name>
</gene>
<dbReference type="Pfam" id="PF03710">
    <property type="entry name" value="GlnE"/>
    <property type="match status" value="2"/>
</dbReference>
<dbReference type="GO" id="GO:0005829">
    <property type="term" value="C:cytosol"/>
    <property type="evidence" value="ECO:0007669"/>
    <property type="project" value="TreeGrafter"/>
</dbReference>
<sequence>MLSSPADASDPVARLSGPHAAEYSRYYQRVLRRYTNERALLAPGEVTRGTMEAALTALQQHHDLGAALRILRQLVMARLIERDVELFASMEEVTQAMTCLAELALDRACEHGHALLHTRYGAPLDEEGLPVQFWVIGMGKLGARELNVSSDIDLIYVYENDGETSGNASGRGVVSNQEYFAQLVRHIQNVVGDTTEHGFVFRMDLALRPHGKSGPPAIALGALNQYFFTHGREWERFAWLKSRIVSPTDLVRNTPNVQKLRETVLPFVFRRYLDYSVFDALRDLHRQIREHANVRCAGRPERANDVKISRGGIREIEFTVQLLQVVRGGNFPELRCRPTLEALARLARAGLMPEATAQKLHEAYVFLRQTEHRIQYLDDQQTHVLPTADDDLLWIANTMRFDGVGSYLQALDQHRELVAQEFDALLGSPQKSTCTKGQCGKAHAHPASFEKLLEQVPPAMAQRLDKWPELARFQALRDDGLARVLTLLSTTAQKLSRGEISEAAAVGFCDWIESLFGRESYFALLIERPAIYARLLNVLGAAKWPLRYMRRHPGVVDELASGSMLYERFDAQIFAQELALRHESLRRTGEDDDENLMNVLRRGQHAETFRTLARDMEKTISVEDVADDLSALADTILQTTTQWCWQRLRKRHREQPQFAIIGYGKLGGKELGYGSDLDIVFVYDDEHDDASEVYASLVRKLITWLTAKTAEGDLYEIDTALRPNGNSGLLVTSFKAYADYQQQRGSNTAWTWEHQAMTRARFVLGSDHLRQEFDKVRQAVIQAPRDHEALRQEILSMRERMRQAHAVPAGRFDLKHSPGGMIDIEFATQYLVLAFSGQHPALVRNAGNIALLHLAQELHLLPAGIGDAAADAYREMRRLQHVVRLNEGNGQIPLEDAAALKEAGVALWGALGHSYMA</sequence>
<feature type="region of interest" description="Adenylyl removase" evidence="7">
    <location>
        <begin position="1"/>
        <end position="430"/>
    </location>
</feature>
<comment type="similarity">
    <text evidence="7">Belongs to the GlnE family.</text>
</comment>
<feature type="domain" description="PII-uridylyltransferase/Glutamine-synthetase adenylyltransferase" evidence="9">
    <location>
        <begin position="285"/>
        <end position="425"/>
    </location>
</feature>
<comment type="caution">
    <text evidence="10">The sequence shown here is derived from an EMBL/GenBank/DDBJ whole genome shotgun (WGS) entry which is preliminary data.</text>
</comment>
<evidence type="ECO:0000256" key="2">
    <source>
        <dbReference type="ARBA" id="ARBA00022695"/>
    </source>
</evidence>
<keyword evidence="10" id="KW-0436">Ligase</keyword>
<dbReference type="GO" id="GO:0000820">
    <property type="term" value="P:regulation of glutamine family amino acid metabolic process"/>
    <property type="evidence" value="ECO:0007669"/>
    <property type="project" value="UniProtKB-UniRule"/>
</dbReference>
<dbReference type="GO" id="GO:0000287">
    <property type="term" value="F:magnesium ion binding"/>
    <property type="evidence" value="ECO:0007669"/>
    <property type="project" value="UniProtKB-UniRule"/>
</dbReference>
<dbReference type="GO" id="GO:0008882">
    <property type="term" value="F:[glutamate-ammonia-ligase] adenylyltransferase activity"/>
    <property type="evidence" value="ECO:0007669"/>
    <property type="project" value="UniProtKB-UniRule"/>
</dbReference>
<dbReference type="GO" id="GO:0047388">
    <property type="term" value="F:[glutamine synthetase]-adenylyl-L-tyrosine phosphorylase activity"/>
    <property type="evidence" value="ECO:0007669"/>
    <property type="project" value="UniProtKB-EC"/>
</dbReference>
<dbReference type="InterPro" id="IPR005190">
    <property type="entry name" value="GlnE_rpt_dom"/>
</dbReference>
<keyword evidence="3 7" id="KW-0547">Nucleotide-binding</keyword>
<feature type="domain" description="PII-uridylyltransferase/Glutamine-synthetase adenylyltransferase" evidence="9">
    <location>
        <begin position="791"/>
        <end position="889"/>
    </location>
</feature>
<keyword evidence="2 7" id="KW-0548">Nucleotidyltransferase</keyword>
<dbReference type="PANTHER" id="PTHR30621">
    <property type="entry name" value="GLUTAMINE SYNTHETASE ADENYLYLTRANSFERASE"/>
    <property type="match status" value="1"/>
</dbReference>
<evidence type="ECO:0000313" key="10">
    <source>
        <dbReference type="EMBL" id="THU03774.1"/>
    </source>
</evidence>
<feature type="domain" description="Glutamate-ammonia ligase adenylyltransferase repeated" evidence="8">
    <location>
        <begin position="22"/>
        <end position="246"/>
    </location>
</feature>
<dbReference type="OrthoDB" id="9759366at2"/>
<dbReference type="HAMAP" id="MF_00802">
    <property type="entry name" value="GlnE"/>
    <property type="match status" value="1"/>
</dbReference>
<reference evidence="10 11" key="1">
    <citation type="journal article" date="2015" name="Antonie Van Leeuwenhoek">
        <title>Lampropedia puyangensis sp. nov., isolated from symptomatic bark of Populus ? euramericana canker and emended description of Lampropedia hyalina (Ehrenberg 1832) Lee et al. 2004.</title>
        <authorList>
            <person name="Li Y."/>
            <person name="Wang T."/>
            <person name="Piao C.G."/>
            <person name="Wang L.F."/>
            <person name="Tian G.Z."/>
            <person name="Zhu T.H."/>
            <person name="Guo M.W."/>
        </authorList>
    </citation>
    <scope>NUCLEOTIDE SEQUENCE [LARGE SCALE GENOMIC DNA]</scope>
    <source>
        <strain evidence="10 11">2-bin</strain>
    </source>
</reference>
<keyword evidence="6 7" id="KW-0511">Multifunctional enzyme</keyword>
<evidence type="ECO:0000256" key="3">
    <source>
        <dbReference type="ARBA" id="ARBA00022741"/>
    </source>
</evidence>
<dbReference type="Pfam" id="PF08335">
    <property type="entry name" value="GlnD_UR_UTase"/>
    <property type="match status" value="2"/>
</dbReference>